<evidence type="ECO:0000313" key="3">
    <source>
        <dbReference type="EMBL" id="TLX80553.1"/>
    </source>
</evidence>
<dbReference type="RefSeq" id="WP_138520104.1">
    <property type="nucleotide sequence ID" value="NZ_JAOCBK010000001.1"/>
</dbReference>
<dbReference type="OrthoDB" id="7022843at2"/>
<evidence type="ECO:0008006" key="5">
    <source>
        <dbReference type="Google" id="ProtNLM"/>
    </source>
</evidence>
<name>A0A5R9RBA1_9PSED</name>
<feature type="signal peptide" evidence="2">
    <location>
        <begin position="1"/>
        <end position="20"/>
    </location>
</feature>
<keyword evidence="4" id="KW-1185">Reference proteome</keyword>
<dbReference type="AlphaFoldDB" id="A0A5R9RBA1"/>
<feature type="compositionally biased region" description="Polar residues" evidence="1">
    <location>
        <begin position="82"/>
        <end position="94"/>
    </location>
</feature>
<organism evidence="3 4">
    <name type="scientific">Pseudomonas nicosulfuronedens</name>
    <dbReference type="NCBI Taxonomy" id="2571105"/>
    <lineage>
        <taxon>Bacteria</taxon>
        <taxon>Pseudomonadati</taxon>
        <taxon>Pseudomonadota</taxon>
        <taxon>Gammaproteobacteria</taxon>
        <taxon>Pseudomonadales</taxon>
        <taxon>Pseudomonadaceae</taxon>
        <taxon>Pseudomonas</taxon>
    </lineage>
</organism>
<proteinExistence type="predicted"/>
<dbReference type="Proteomes" id="UP000306635">
    <property type="component" value="Unassembled WGS sequence"/>
</dbReference>
<feature type="region of interest" description="Disordered" evidence="1">
    <location>
        <begin position="81"/>
        <end position="100"/>
    </location>
</feature>
<dbReference type="EMBL" id="SWDV01000002">
    <property type="protein sequence ID" value="TLX80553.1"/>
    <property type="molecule type" value="Genomic_DNA"/>
</dbReference>
<protein>
    <recommendedName>
        <fullName evidence="5">DUF1090 domain-containing protein</fullName>
    </recommendedName>
</protein>
<sequence length="100" mass="10817">MKAPLIVAILALPFSLSAHAFCSDQEAEAKGKQVAAKVTEVTRSDPQRAQKLNEKLAEMKKSRSSEQRPDDCAAYDDMLKELNQSAPNVDQESGGSPGNK</sequence>
<keyword evidence="2" id="KW-0732">Signal</keyword>
<comment type="caution">
    <text evidence="3">The sequence shown here is derived from an EMBL/GenBank/DDBJ whole genome shotgun (WGS) entry which is preliminary data.</text>
</comment>
<accession>A0A5R9RBA1</accession>
<evidence type="ECO:0000256" key="2">
    <source>
        <dbReference type="SAM" id="SignalP"/>
    </source>
</evidence>
<reference evidence="3 4" key="1">
    <citation type="submission" date="2019-04" db="EMBL/GenBank/DDBJ databases">
        <authorList>
            <person name="Li M."/>
        </authorList>
    </citation>
    <scope>NUCLEOTIDE SEQUENCE [LARGE SCALE GENOMIC DNA]</scope>
    <source>
        <strain evidence="3 4">LAM1902</strain>
    </source>
</reference>
<evidence type="ECO:0000313" key="4">
    <source>
        <dbReference type="Proteomes" id="UP000306635"/>
    </source>
</evidence>
<feature type="chain" id="PRO_5024361058" description="DUF1090 domain-containing protein" evidence="2">
    <location>
        <begin position="21"/>
        <end position="100"/>
    </location>
</feature>
<evidence type="ECO:0000256" key="1">
    <source>
        <dbReference type="SAM" id="MobiDB-lite"/>
    </source>
</evidence>
<gene>
    <name evidence="3" type="ORF">FAS41_02575</name>
</gene>